<sequence length="34" mass="3895">MSKNAKVFDIIVLAGMVVNIILAVFLILYYFDFL</sequence>
<reference evidence="3" key="1">
    <citation type="submission" date="2015-09" db="EMBL/GenBank/DDBJ databases">
        <authorList>
            <person name="Daims H."/>
        </authorList>
    </citation>
    <scope>NUCLEOTIDE SEQUENCE [LARGE SCALE GENOMIC DNA]</scope>
</reference>
<accession>A0A0S4KYK5</accession>
<protein>
    <submittedName>
        <fullName evidence="2">Uncharacterized protein</fullName>
    </submittedName>
</protein>
<organism evidence="2 3">
    <name type="scientific">Candidatus Nitrospira inopinata</name>
    <dbReference type="NCBI Taxonomy" id="1715989"/>
    <lineage>
        <taxon>Bacteria</taxon>
        <taxon>Pseudomonadati</taxon>
        <taxon>Nitrospirota</taxon>
        <taxon>Nitrospiria</taxon>
        <taxon>Nitrospirales</taxon>
        <taxon>Nitrospiraceae</taxon>
        <taxon>Nitrospira</taxon>
    </lineage>
</organism>
<feature type="transmembrane region" description="Helical" evidence="1">
    <location>
        <begin position="7"/>
        <end position="31"/>
    </location>
</feature>
<evidence type="ECO:0000313" key="2">
    <source>
        <dbReference type="EMBL" id="CUQ68312.1"/>
    </source>
</evidence>
<dbReference type="AlphaFoldDB" id="A0A0S4KYK5"/>
<proteinExistence type="predicted"/>
<keyword evidence="1" id="KW-1133">Transmembrane helix</keyword>
<dbReference type="Proteomes" id="UP000066284">
    <property type="component" value="Chromosome 1"/>
</dbReference>
<evidence type="ECO:0000313" key="3">
    <source>
        <dbReference type="Proteomes" id="UP000066284"/>
    </source>
</evidence>
<dbReference type="EMBL" id="LN885086">
    <property type="protein sequence ID" value="CUQ68312.1"/>
    <property type="molecule type" value="Genomic_DNA"/>
</dbReference>
<evidence type="ECO:0000256" key="1">
    <source>
        <dbReference type="SAM" id="Phobius"/>
    </source>
</evidence>
<keyword evidence="1" id="KW-0472">Membrane</keyword>
<keyword evidence="3" id="KW-1185">Reference proteome</keyword>
<name>A0A0S4KYK5_9BACT</name>
<keyword evidence="1" id="KW-0812">Transmembrane</keyword>
<dbReference type="KEGG" id="nio:NITINOP_3340"/>
<gene>
    <name evidence="2" type="ORF">NITINOP_3340</name>
</gene>